<keyword evidence="3" id="KW-1185">Reference proteome</keyword>
<sequence>MPNNTRECAVLKIEHGLIPPRHPQTNGMVERFNGRISEVIVQTRFASLAEQKVTMENYLKIYNYHILQKALDHETSIQTMKKGQENKPELFKKRVYDLTRLDV</sequence>
<reference evidence="2 3" key="1">
    <citation type="submission" date="2018-01" db="EMBL/GenBank/DDBJ databases">
        <title>Genome sequence of Iodobacter sp. strain PCH194 isolated from Indian Trans-Himalaya.</title>
        <authorList>
            <person name="Kumar V."/>
            <person name="Thakur V."/>
            <person name="Kumar S."/>
            <person name="Singh D."/>
        </authorList>
    </citation>
    <scope>NUCLEOTIDE SEQUENCE [LARGE SCALE GENOMIC DNA]</scope>
    <source>
        <strain evidence="2 3">PCH194</strain>
    </source>
</reference>
<accession>A0A7G3GB80</accession>
<dbReference type="InterPro" id="IPR001584">
    <property type="entry name" value="Integrase_cat-core"/>
</dbReference>
<gene>
    <name evidence="2" type="ORF">C1H71_14670</name>
</gene>
<dbReference type="GO" id="GO:0015074">
    <property type="term" value="P:DNA integration"/>
    <property type="evidence" value="ECO:0007669"/>
    <property type="project" value="InterPro"/>
</dbReference>
<dbReference type="GO" id="GO:0003676">
    <property type="term" value="F:nucleic acid binding"/>
    <property type="evidence" value="ECO:0007669"/>
    <property type="project" value="InterPro"/>
</dbReference>
<dbReference type="SUPFAM" id="SSF53098">
    <property type="entry name" value="Ribonuclease H-like"/>
    <property type="match status" value="1"/>
</dbReference>
<protein>
    <recommendedName>
        <fullName evidence="1">Integrase catalytic domain-containing protein</fullName>
    </recommendedName>
</protein>
<dbReference type="Pfam" id="PF13683">
    <property type="entry name" value="rve_3"/>
    <property type="match status" value="1"/>
</dbReference>
<dbReference type="Gene3D" id="3.30.420.10">
    <property type="entry name" value="Ribonuclease H-like superfamily/Ribonuclease H"/>
    <property type="match status" value="1"/>
</dbReference>
<dbReference type="Proteomes" id="UP000515917">
    <property type="component" value="Chromosome"/>
</dbReference>
<dbReference type="InterPro" id="IPR036397">
    <property type="entry name" value="RNaseH_sf"/>
</dbReference>
<dbReference type="PROSITE" id="PS50994">
    <property type="entry name" value="INTEGRASE"/>
    <property type="match status" value="1"/>
</dbReference>
<dbReference type="AlphaFoldDB" id="A0A7G3GB80"/>
<name>A0A7G3GB80_9NEIS</name>
<evidence type="ECO:0000313" key="2">
    <source>
        <dbReference type="EMBL" id="QBC44647.1"/>
    </source>
</evidence>
<feature type="domain" description="Integrase catalytic" evidence="1">
    <location>
        <begin position="1"/>
        <end position="84"/>
    </location>
</feature>
<dbReference type="KEGG" id="ifl:C1H71_14670"/>
<dbReference type="InterPro" id="IPR012337">
    <property type="entry name" value="RNaseH-like_sf"/>
</dbReference>
<evidence type="ECO:0000313" key="3">
    <source>
        <dbReference type="Proteomes" id="UP000515917"/>
    </source>
</evidence>
<proteinExistence type="predicted"/>
<dbReference type="EMBL" id="CP025781">
    <property type="protein sequence ID" value="QBC44647.1"/>
    <property type="molecule type" value="Genomic_DNA"/>
</dbReference>
<organism evidence="2 3">
    <name type="scientific">Iodobacter fluviatilis</name>
    <dbReference type="NCBI Taxonomy" id="537"/>
    <lineage>
        <taxon>Bacteria</taxon>
        <taxon>Pseudomonadati</taxon>
        <taxon>Pseudomonadota</taxon>
        <taxon>Betaproteobacteria</taxon>
        <taxon>Neisseriales</taxon>
        <taxon>Chitinibacteraceae</taxon>
        <taxon>Iodobacter</taxon>
    </lineage>
</organism>
<evidence type="ECO:0000259" key="1">
    <source>
        <dbReference type="PROSITE" id="PS50994"/>
    </source>
</evidence>